<dbReference type="SUPFAM" id="SSF54928">
    <property type="entry name" value="RNA-binding domain, RBD"/>
    <property type="match status" value="1"/>
</dbReference>
<dbReference type="Pfam" id="PF00076">
    <property type="entry name" value="RRM_1"/>
    <property type="match status" value="1"/>
</dbReference>
<dbReference type="InterPro" id="IPR000504">
    <property type="entry name" value="RRM_dom"/>
</dbReference>
<proteinExistence type="predicted"/>
<accession>A0A1I8FHT6</accession>
<dbReference type="InterPro" id="IPR035979">
    <property type="entry name" value="RBD_domain_sf"/>
</dbReference>
<dbReference type="SMART" id="SM00360">
    <property type="entry name" value="RRM"/>
    <property type="match status" value="1"/>
</dbReference>
<dbReference type="GO" id="GO:0003723">
    <property type="term" value="F:RNA binding"/>
    <property type="evidence" value="ECO:0007669"/>
    <property type="project" value="UniProtKB-UniRule"/>
</dbReference>
<protein>
    <submittedName>
        <fullName evidence="5">RRM domain-containing protein</fullName>
    </submittedName>
</protein>
<evidence type="ECO:0000313" key="5">
    <source>
        <dbReference type="WBParaSite" id="maker-unitig_34545-snap-gene-0.2-mRNA-1"/>
    </source>
</evidence>
<evidence type="ECO:0000256" key="1">
    <source>
        <dbReference type="ARBA" id="ARBA00022884"/>
    </source>
</evidence>
<name>A0A1I8FHT6_9PLAT</name>
<dbReference type="AlphaFoldDB" id="A0A1I8FHT6"/>
<dbReference type="Gene3D" id="3.30.70.330">
    <property type="match status" value="1"/>
</dbReference>
<dbReference type="PANTHER" id="PTHR10352">
    <property type="entry name" value="EUKARYOTIC TRANSLATION INITIATION FACTOR 3 SUBUNIT G"/>
    <property type="match status" value="1"/>
</dbReference>
<evidence type="ECO:0000256" key="2">
    <source>
        <dbReference type="PROSITE-ProRule" id="PRU00176"/>
    </source>
</evidence>
<evidence type="ECO:0000313" key="4">
    <source>
        <dbReference type="Proteomes" id="UP000095280"/>
    </source>
</evidence>
<dbReference type="PROSITE" id="PS50102">
    <property type="entry name" value="RRM"/>
    <property type="match status" value="1"/>
</dbReference>
<reference evidence="5" key="1">
    <citation type="submission" date="2016-11" db="UniProtKB">
        <authorList>
            <consortium name="WormBaseParasite"/>
        </authorList>
    </citation>
    <scope>IDENTIFICATION</scope>
</reference>
<dbReference type="InterPro" id="IPR012677">
    <property type="entry name" value="Nucleotide-bd_a/b_plait_sf"/>
</dbReference>
<feature type="domain" description="RRM" evidence="3">
    <location>
        <begin position="20"/>
        <end position="92"/>
    </location>
</feature>
<dbReference type="Proteomes" id="UP000095280">
    <property type="component" value="Unplaced"/>
</dbReference>
<evidence type="ECO:0000259" key="3">
    <source>
        <dbReference type="PROSITE" id="PS50102"/>
    </source>
</evidence>
<dbReference type="WBParaSite" id="maker-unitig_34545-snap-gene-0.2-mRNA-1">
    <property type="protein sequence ID" value="maker-unitig_34545-snap-gene-0.2-mRNA-1"/>
    <property type="gene ID" value="maker-unitig_34545-snap-gene-0.2"/>
</dbReference>
<sequence>RTRGHWTTVRWSRLHLFQNTTVYVGGINYGLCGSLSETAFQEFGIIHEVRIFKEKGYAFIRFDTHEAAAKAIVQRHGREVGGQACKCSWGKECGSKQGSWSDLFSGCCCCGGCGCGCGCF</sequence>
<keyword evidence="1 2" id="KW-0694">RNA-binding</keyword>
<organism evidence="4 5">
    <name type="scientific">Macrostomum lignano</name>
    <dbReference type="NCBI Taxonomy" id="282301"/>
    <lineage>
        <taxon>Eukaryota</taxon>
        <taxon>Metazoa</taxon>
        <taxon>Spiralia</taxon>
        <taxon>Lophotrochozoa</taxon>
        <taxon>Platyhelminthes</taxon>
        <taxon>Rhabditophora</taxon>
        <taxon>Macrostomorpha</taxon>
        <taxon>Macrostomida</taxon>
        <taxon>Macrostomidae</taxon>
        <taxon>Macrostomum</taxon>
    </lineage>
</organism>
<keyword evidence="4" id="KW-1185">Reference proteome</keyword>